<gene>
    <name evidence="2" type="ORF">CDD81_5288</name>
</gene>
<accession>A0A2C5YGV1</accession>
<sequence>MYYYSDPMKLMSRARCGSKNRGVGAWGGEQRCANLVTLRGEKRLDLLGGTWRGTWNAGNCPSWLGRRQGQDAAQSSHIGAQCTLAAGCEHVSAKAECLSDGASQGAPCSRRPKVRQDAESRSKNTHTHMPDDRPDEGDEGDWSDEGDEGAKSAKGAHDAEHEKGSRRTMRDSGTCMPHAAAADRSSFKSGSCRLLTRHATSAVISQPRAPD</sequence>
<dbReference type="Proteomes" id="UP000226192">
    <property type="component" value="Unassembled WGS sequence"/>
</dbReference>
<dbReference type="EMBL" id="NJET01000004">
    <property type="protein sequence ID" value="PHH66936.1"/>
    <property type="molecule type" value="Genomic_DNA"/>
</dbReference>
<evidence type="ECO:0000256" key="1">
    <source>
        <dbReference type="SAM" id="MobiDB-lite"/>
    </source>
</evidence>
<proteinExistence type="predicted"/>
<keyword evidence="3" id="KW-1185">Reference proteome</keyword>
<name>A0A2C5YGV1_9HYPO</name>
<reference evidence="2 3" key="1">
    <citation type="submission" date="2017-06" db="EMBL/GenBank/DDBJ databases">
        <title>Ant-infecting Ophiocordyceps genomes reveal a high diversity of potential behavioral manipulation genes and a possible major role for enterotoxins.</title>
        <authorList>
            <person name="De Bekker C."/>
            <person name="Evans H.C."/>
            <person name="Brachmann A."/>
            <person name="Hughes D.P."/>
        </authorList>
    </citation>
    <scope>NUCLEOTIDE SEQUENCE [LARGE SCALE GENOMIC DNA]</scope>
    <source>
        <strain evidence="2 3">Map64</strain>
    </source>
</reference>
<feature type="compositionally biased region" description="Basic and acidic residues" evidence="1">
    <location>
        <begin position="114"/>
        <end position="132"/>
    </location>
</feature>
<protein>
    <submittedName>
        <fullName evidence="2">Uncharacterized protein</fullName>
    </submittedName>
</protein>
<organism evidence="2 3">
    <name type="scientific">Ophiocordyceps australis</name>
    <dbReference type="NCBI Taxonomy" id="1399860"/>
    <lineage>
        <taxon>Eukaryota</taxon>
        <taxon>Fungi</taxon>
        <taxon>Dikarya</taxon>
        <taxon>Ascomycota</taxon>
        <taxon>Pezizomycotina</taxon>
        <taxon>Sordariomycetes</taxon>
        <taxon>Hypocreomycetidae</taxon>
        <taxon>Hypocreales</taxon>
        <taxon>Ophiocordycipitaceae</taxon>
        <taxon>Ophiocordyceps</taxon>
    </lineage>
</organism>
<evidence type="ECO:0000313" key="3">
    <source>
        <dbReference type="Proteomes" id="UP000226192"/>
    </source>
</evidence>
<comment type="caution">
    <text evidence="2">The sequence shown here is derived from an EMBL/GenBank/DDBJ whole genome shotgun (WGS) entry which is preliminary data.</text>
</comment>
<dbReference type="AlphaFoldDB" id="A0A2C5YGV1"/>
<feature type="compositionally biased region" description="Basic and acidic residues" evidence="1">
    <location>
        <begin position="148"/>
        <end position="170"/>
    </location>
</feature>
<feature type="region of interest" description="Disordered" evidence="1">
    <location>
        <begin position="100"/>
        <end position="190"/>
    </location>
</feature>
<feature type="compositionally biased region" description="Acidic residues" evidence="1">
    <location>
        <begin position="133"/>
        <end position="147"/>
    </location>
</feature>
<evidence type="ECO:0000313" key="2">
    <source>
        <dbReference type="EMBL" id="PHH66936.1"/>
    </source>
</evidence>